<comment type="caution">
    <text evidence="3">The sequence shown here is derived from an EMBL/GenBank/DDBJ whole genome shotgun (WGS) entry which is preliminary data.</text>
</comment>
<dbReference type="RefSeq" id="WP_188889611.1">
    <property type="nucleotide sequence ID" value="NZ_BMHY01000004.1"/>
</dbReference>
<dbReference type="PANTHER" id="PTHR21198:SF7">
    <property type="entry name" value="ASPARTATE-GLUTAMATE RACEMASE FAMILY"/>
    <property type="match status" value="1"/>
</dbReference>
<evidence type="ECO:0000313" key="3">
    <source>
        <dbReference type="EMBL" id="GGG69677.1"/>
    </source>
</evidence>
<dbReference type="PANTHER" id="PTHR21198">
    <property type="entry name" value="GLUTAMATE RACEMASE"/>
    <property type="match status" value="1"/>
</dbReference>
<proteinExistence type="inferred from homology"/>
<dbReference type="PROSITE" id="PS00923">
    <property type="entry name" value="ASP_GLU_RACEMASE_1"/>
    <property type="match status" value="1"/>
</dbReference>
<dbReference type="InterPro" id="IPR004380">
    <property type="entry name" value="Asp_race"/>
</dbReference>
<comment type="similarity">
    <text evidence="1">Belongs to the aspartate/glutamate racemases family.</text>
</comment>
<dbReference type="Proteomes" id="UP000600247">
    <property type="component" value="Unassembled WGS sequence"/>
</dbReference>
<dbReference type="InterPro" id="IPR018187">
    <property type="entry name" value="Asp/Glu_racemase_AS_1"/>
</dbReference>
<dbReference type="Pfam" id="PF01177">
    <property type="entry name" value="Asp_Glu_race"/>
    <property type="match status" value="1"/>
</dbReference>
<dbReference type="Gene3D" id="3.40.50.1860">
    <property type="match status" value="2"/>
</dbReference>
<organism evidence="3 4">
    <name type="scientific">Paenibacillus radicis</name>
    <name type="common">ex Gao et al. 2016</name>
    <dbReference type="NCBI Taxonomy" id="1737354"/>
    <lineage>
        <taxon>Bacteria</taxon>
        <taxon>Bacillati</taxon>
        <taxon>Bacillota</taxon>
        <taxon>Bacilli</taxon>
        <taxon>Bacillales</taxon>
        <taxon>Paenibacillaceae</taxon>
        <taxon>Paenibacillus</taxon>
    </lineage>
</organism>
<dbReference type="SUPFAM" id="SSF53681">
    <property type="entry name" value="Aspartate/glutamate racemase"/>
    <property type="match status" value="2"/>
</dbReference>
<protein>
    <submittedName>
        <fullName evidence="3">Aspartate racemase</fullName>
    </submittedName>
</protein>
<dbReference type="GO" id="GO:0047661">
    <property type="term" value="F:amino-acid racemase activity"/>
    <property type="evidence" value="ECO:0007669"/>
    <property type="project" value="InterPro"/>
</dbReference>
<evidence type="ECO:0000256" key="1">
    <source>
        <dbReference type="ARBA" id="ARBA00007847"/>
    </source>
</evidence>
<dbReference type="InterPro" id="IPR001920">
    <property type="entry name" value="Asp/Glu_race"/>
</dbReference>
<evidence type="ECO:0000313" key="4">
    <source>
        <dbReference type="Proteomes" id="UP000600247"/>
    </source>
</evidence>
<name>A0A917H836_9BACL</name>
<sequence>MKTIGLIGGMSWESSLLYYQIINQRVKEKLGGHHSAKSLMYSVDFDEIKTLQHQGKWDEATEMMIDSARRLQAGGADFIIICTNTMHKMAKEVQESTEIPLLHIADPTANAIVKDGIRKVALLGTAFTMEQDFYKGRLVERFGLEVIVPDETDRMIIHDIIYKELCLGIINDESKQTYLNIINKLSQQGAEAIILGCTEI</sequence>
<reference evidence="3 4" key="1">
    <citation type="journal article" date="2014" name="Int. J. Syst. Evol. Microbiol.">
        <title>Complete genome sequence of Corynebacterium casei LMG S-19264T (=DSM 44701T), isolated from a smear-ripened cheese.</title>
        <authorList>
            <consortium name="US DOE Joint Genome Institute (JGI-PGF)"/>
            <person name="Walter F."/>
            <person name="Albersmeier A."/>
            <person name="Kalinowski J."/>
            <person name="Ruckert C."/>
        </authorList>
    </citation>
    <scope>NUCLEOTIDE SEQUENCE [LARGE SCALE GENOMIC DNA]</scope>
    <source>
        <strain evidence="3 4">CGMCC 1.15286</strain>
    </source>
</reference>
<dbReference type="EMBL" id="BMHY01000004">
    <property type="protein sequence ID" value="GGG69677.1"/>
    <property type="molecule type" value="Genomic_DNA"/>
</dbReference>
<dbReference type="NCBIfam" id="TIGR00035">
    <property type="entry name" value="asp_race"/>
    <property type="match status" value="1"/>
</dbReference>
<dbReference type="AlphaFoldDB" id="A0A917H836"/>
<dbReference type="InterPro" id="IPR015942">
    <property type="entry name" value="Asp/Glu/hydantoin_racemase"/>
</dbReference>
<keyword evidence="4" id="KW-1185">Reference proteome</keyword>
<gene>
    <name evidence="3" type="primary">ygeA</name>
    <name evidence="3" type="ORF">GCM10010918_26090</name>
</gene>
<accession>A0A917H836</accession>
<evidence type="ECO:0000256" key="2">
    <source>
        <dbReference type="ARBA" id="ARBA00023235"/>
    </source>
</evidence>
<keyword evidence="2" id="KW-0413">Isomerase</keyword>